<evidence type="ECO:0000313" key="1">
    <source>
        <dbReference type="EMBL" id="KRU23402.1"/>
    </source>
</evidence>
<name>A0A0T6DUE8_9GAMM</name>
<gene>
    <name evidence="1" type="ORF">AS194_04540</name>
</gene>
<dbReference type="EMBL" id="LNDJ01000035">
    <property type="protein sequence ID" value="KRU23402.1"/>
    <property type="molecule type" value="Genomic_DNA"/>
</dbReference>
<proteinExistence type="predicted"/>
<dbReference type="AlphaFoldDB" id="A0A0T6DUE8"/>
<dbReference type="Proteomes" id="UP000051202">
    <property type="component" value="Unassembled WGS sequence"/>
</dbReference>
<protein>
    <submittedName>
        <fullName evidence="1">Uncharacterized protein</fullName>
    </submittedName>
</protein>
<evidence type="ECO:0000313" key="2">
    <source>
        <dbReference type="Proteomes" id="UP000051202"/>
    </source>
</evidence>
<sequence length="79" mass="9006">MTSTDEINTDDKLLCVKGNDFYSEGEIYTVGRIVNDKYFQILTSGDDDHWYATLDDKGIYVSFDSMIATDNKAFFDKIA</sequence>
<keyword evidence="2" id="KW-1185">Reference proteome</keyword>
<organism evidence="1 2">
    <name type="scientific">Psychrobacter piscatorii</name>
    <dbReference type="NCBI Taxonomy" id="554343"/>
    <lineage>
        <taxon>Bacteria</taxon>
        <taxon>Pseudomonadati</taxon>
        <taxon>Pseudomonadota</taxon>
        <taxon>Gammaproteobacteria</taxon>
        <taxon>Moraxellales</taxon>
        <taxon>Moraxellaceae</taxon>
        <taxon>Psychrobacter</taxon>
    </lineage>
</organism>
<reference evidence="1 2" key="1">
    <citation type="submission" date="2015-11" db="EMBL/GenBank/DDBJ databases">
        <title>Permanent draft genome of Psychrobacter piscatorii LQ58.</title>
        <authorList>
            <person name="Zhou M."/>
            <person name="Dong B."/>
            <person name="Liu Q."/>
        </authorList>
    </citation>
    <scope>NUCLEOTIDE SEQUENCE [LARGE SCALE GENOMIC DNA]</scope>
    <source>
        <strain evidence="1 2">LQ58</strain>
    </source>
</reference>
<comment type="caution">
    <text evidence="1">The sequence shown here is derived from an EMBL/GenBank/DDBJ whole genome shotgun (WGS) entry which is preliminary data.</text>
</comment>
<accession>A0A0T6DUE8</accession>
<dbReference type="RefSeq" id="WP_058023827.1">
    <property type="nucleotide sequence ID" value="NZ_LNDJ01000035.1"/>
</dbReference>